<comment type="caution">
    <text evidence="2">The sequence shown here is derived from an EMBL/GenBank/DDBJ whole genome shotgun (WGS) entry which is preliminary data.</text>
</comment>
<feature type="region of interest" description="Disordered" evidence="1">
    <location>
        <begin position="1"/>
        <end position="42"/>
    </location>
</feature>
<dbReference type="EMBL" id="BKCJ011340605">
    <property type="protein sequence ID" value="GFD22877.1"/>
    <property type="molecule type" value="Genomic_DNA"/>
</dbReference>
<proteinExistence type="predicted"/>
<dbReference type="AlphaFoldDB" id="A0A699UK35"/>
<feature type="non-terminal residue" evidence="2">
    <location>
        <position position="1"/>
    </location>
</feature>
<feature type="compositionally biased region" description="Basic and acidic residues" evidence="1">
    <location>
        <begin position="1"/>
        <end position="24"/>
    </location>
</feature>
<evidence type="ECO:0000256" key="1">
    <source>
        <dbReference type="SAM" id="MobiDB-lite"/>
    </source>
</evidence>
<gene>
    <name evidence="2" type="ORF">Tci_894846</name>
</gene>
<sequence>EEEKKDVKDPRNEDSEVLCTKEPRVNQQKDGNVNNTNNINTVSQTDNAAGIKYNVVDENIVYGCADDPNTPALKEISRFSDAENDDSGANMTNLNTYFQVNLVLTTRIHKDHPFS</sequence>
<reference evidence="2" key="1">
    <citation type="journal article" date="2019" name="Sci. Rep.">
        <title>Draft genome of Tanacetum cinerariifolium, the natural source of mosquito coil.</title>
        <authorList>
            <person name="Yamashiro T."/>
            <person name="Shiraishi A."/>
            <person name="Satake H."/>
            <person name="Nakayama K."/>
        </authorList>
    </citation>
    <scope>NUCLEOTIDE SEQUENCE</scope>
</reference>
<evidence type="ECO:0000313" key="2">
    <source>
        <dbReference type="EMBL" id="GFD22877.1"/>
    </source>
</evidence>
<accession>A0A699UK35</accession>
<protein>
    <submittedName>
        <fullName evidence="2">Uncharacterized protein</fullName>
    </submittedName>
</protein>
<name>A0A699UK35_TANCI</name>
<feature type="compositionally biased region" description="Low complexity" evidence="1">
    <location>
        <begin position="32"/>
        <end position="42"/>
    </location>
</feature>
<organism evidence="2">
    <name type="scientific">Tanacetum cinerariifolium</name>
    <name type="common">Dalmatian daisy</name>
    <name type="synonym">Chrysanthemum cinerariifolium</name>
    <dbReference type="NCBI Taxonomy" id="118510"/>
    <lineage>
        <taxon>Eukaryota</taxon>
        <taxon>Viridiplantae</taxon>
        <taxon>Streptophyta</taxon>
        <taxon>Embryophyta</taxon>
        <taxon>Tracheophyta</taxon>
        <taxon>Spermatophyta</taxon>
        <taxon>Magnoliopsida</taxon>
        <taxon>eudicotyledons</taxon>
        <taxon>Gunneridae</taxon>
        <taxon>Pentapetalae</taxon>
        <taxon>asterids</taxon>
        <taxon>campanulids</taxon>
        <taxon>Asterales</taxon>
        <taxon>Asteraceae</taxon>
        <taxon>Asteroideae</taxon>
        <taxon>Anthemideae</taxon>
        <taxon>Anthemidinae</taxon>
        <taxon>Tanacetum</taxon>
    </lineage>
</organism>